<feature type="non-terminal residue" evidence="2">
    <location>
        <position position="1"/>
    </location>
</feature>
<dbReference type="EMBL" id="UOEE01000268">
    <property type="protein sequence ID" value="VAV98907.1"/>
    <property type="molecule type" value="Genomic_DNA"/>
</dbReference>
<organism evidence="2">
    <name type="scientific">hydrothermal vent metagenome</name>
    <dbReference type="NCBI Taxonomy" id="652676"/>
    <lineage>
        <taxon>unclassified sequences</taxon>
        <taxon>metagenomes</taxon>
        <taxon>ecological metagenomes</taxon>
    </lineage>
</organism>
<reference evidence="2" key="1">
    <citation type="submission" date="2018-06" db="EMBL/GenBank/DDBJ databases">
        <authorList>
            <person name="Zhirakovskaya E."/>
        </authorList>
    </citation>
    <scope>NUCLEOTIDE SEQUENCE</scope>
</reference>
<dbReference type="InterPro" id="IPR014782">
    <property type="entry name" value="Peptidase_M1_dom"/>
</dbReference>
<evidence type="ECO:0000259" key="1">
    <source>
        <dbReference type="Pfam" id="PF01433"/>
    </source>
</evidence>
<dbReference type="InterPro" id="IPR027268">
    <property type="entry name" value="Peptidase_M4/M1_CTD_sf"/>
</dbReference>
<dbReference type="SUPFAM" id="SSF55486">
    <property type="entry name" value="Metalloproteases ('zincins'), catalytic domain"/>
    <property type="match status" value="1"/>
</dbReference>
<evidence type="ECO:0000313" key="2">
    <source>
        <dbReference type="EMBL" id="VAV98907.1"/>
    </source>
</evidence>
<gene>
    <name evidence="2" type="ORF">MNBD_ALPHA06-1663</name>
</gene>
<dbReference type="AlphaFoldDB" id="A0A3B0S2C0"/>
<dbReference type="Pfam" id="PF01433">
    <property type="entry name" value="Peptidase_M1"/>
    <property type="match status" value="1"/>
</dbReference>
<protein>
    <recommendedName>
        <fullName evidence="1">Peptidase M1 membrane alanine aminopeptidase domain-containing protein</fullName>
    </recommendedName>
</protein>
<proteinExistence type="predicted"/>
<accession>A0A3B0S2C0</accession>
<feature type="domain" description="Peptidase M1 membrane alanine aminopeptidase" evidence="1">
    <location>
        <begin position="309"/>
        <end position="507"/>
    </location>
</feature>
<name>A0A3B0S2C0_9ZZZZ</name>
<dbReference type="GO" id="GO:0008270">
    <property type="term" value="F:zinc ion binding"/>
    <property type="evidence" value="ECO:0007669"/>
    <property type="project" value="InterPro"/>
</dbReference>
<dbReference type="Gene3D" id="1.10.390.10">
    <property type="entry name" value="Neutral Protease Domain 2"/>
    <property type="match status" value="1"/>
</dbReference>
<sequence length="646" mass="73849">FVAGLIGSGGYIFKAYNIDNEYRSAKGRDLRQVKWEKTFDKNRKDPLPKIRSVAVDVMFNPKERTASVSGSYEIENTNAEPLEQVFVSMVTRHKENIKKLELAGAVRVTKGENMQEIEDFNYRLFRFEPPLAPGARTRMEFETVFHAPEIADNSSIERNGTFVDSSAVLPQFGIRDLRLRNKDKRRKNDLPELEKRADRTDMDARQRHFISSSSDYVNFKAKVCTDVGQIPIAPGKMLAETSENGKTCRSYQTIRPILNFFSFLSANFEVKRDVWKNPNGRDVPLAIYFHKAHDYNVDLMLDAMKGSLDTFTTTFGPYPYNQVRIMEFPYRGFAQSFAGTIPFSERIGFVMQSGDPTDNKKVDLATYVTMHEIGHQWFAHQIVPADTKGFNVLSEGLTENAAMTAYEAKLGWQKARRVLEQRSIQAYLTGRTVDREDEPPLALAEGQQYLDYNKASWVFWGLKQYMGGDKMQNAIRGFLQEYGYKGPPYPTSIQLIDALRAAAPDELQGLITDYWERIVFWDMKIDGDVDVTPNASGGFTVKFTAKVDKKIASEETGKEISVTEIDGEELNEWVEVGFYDKDPKETWGDEWVKLEKVHITQLETELSFDLDERPNFVLLDPRRLLIERKVDDNVKKLPKGKLASAE</sequence>
<dbReference type="GO" id="GO:0008237">
    <property type="term" value="F:metallopeptidase activity"/>
    <property type="evidence" value="ECO:0007669"/>
    <property type="project" value="InterPro"/>
</dbReference>